<protein>
    <recommendedName>
        <fullName evidence="1">Methyltransferase domain-containing protein</fullName>
    </recommendedName>
</protein>
<dbReference type="InterPro" id="IPR029063">
    <property type="entry name" value="SAM-dependent_MTases_sf"/>
</dbReference>
<gene>
    <name evidence="2" type="ORF">RN87_01315</name>
</gene>
<organism evidence="2">
    <name type="scientific">Fusobacterium hwasookii ChDC F174</name>
    <dbReference type="NCBI Taxonomy" id="1307442"/>
    <lineage>
        <taxon>Bacteria</taxon>
        <taxon>Fusobacteriati</taxon>
        <taxon>Fusobacteriota</taxon>
        <taxon>Fusobacteriia</taxon>
        <taxon>Fusobacteriales</taxon>
        <taxon>Fusobacteriaceae</taxon>
        <taxon>Fusobacterium</taxon>
    </lineage>
</organism>
<evidence type="ECO:0000259" key="1">
    <source>
        <dbReference type="Pfam" id="PF13649"/>
    </source>
</evidence>
<dbReference type="OrthoDB" id="9811589at2"/>
<dbReference type="Proteomes" id="UP000063275">
    <property type="component" value="Chromosome"/>
</dbReference>
<sequence>MSEVKKDLIFKHFRENPKEYWDKRSSSFFKMLQNDVENESKVILEVLKEKNLKENLKVLDLGCGFGRHIKFFQEISKECVGLDISEEMLKLAKEYVPNKDITNFYCIDWDKEDYSLQNKERFSLVFSSMCQALDTEENIKKFIRCSNNYCMVERFLSEDNPLTELLPDIDKNKPNNDWEYSRDLINLLWNLGYYPESKIYSYNKKCKLTSDSLEYQEINKLNLNNKLLNEIKKEIEVNGIYTYNKYTVKILIFWSVKEIRRL</sequence>
<dbReference type="AlphaFoldDB" id="A0A0S2ZK40"/>
<dbReference type="Gene3D" id="3.40.50.150">
    <property type="entry name" value="Vaccinia Virus protein VP39"/>
    <property type="match status" value="1"/>
</dbReference>
<dbReference type="Pfam" id="PF13649">
    <property type="entry name" value="Methyltransf_25"/>
    <property type="match status" value="1"/>
</dbReference>
<dbReference type="KEGG" id="fhw:RN87_01315"/>
<feature type="domain" description="Methyltransferase" evidence="1">
    <location>
        <begin position="58"/>
        <end position="142"/>
    </location>
</feature>
<evidence type="ECO:0000313" key="3">
    <source>
        <dbReference type="Proteomes" id="UP000063275"/>
    </source>
</evidence>
<dbReference type="SUPFAM" id="SSF53335">
    <property type="entry name" value="S-adenosyl-L-methionine-dependent methyltransferases"/>
    <property type="match status" value="1"/>
</dbReference>
<dbReference type="RefSeq" id="WP_029493582.1">
    <property type="nucleotide sequence ID" value="NZ_ATKF01000093.1"/>
</dbReference>
<reference evidence="2 3" key="1">
    <citation type="submission" date="2015-11" db="EMBL/GenBank/DDBJ databases">
        <authorList>
            <person name="Zhang Y."/>
            <person name="Guo Z."/>
        </authorList>
    </citation>
    <scope>NUCLEOTIDE SEQUENCE [LARGE SCALE GENOMIC DNA]</scope>
    <source>
        <strain evidence="2 3">ChDC F174</strain>
    </source>
</reference>
<dbReference type="EMBL" id="CP013331">
    <property type="protein sequence ID" value="ALQ39239.1"/>
    <property type="molecule type" value="Genomic_DNA"/>
</dbReference>
<dbReference type="InterPro" id="IPR041698">
    <property type="entry name" value="Methyltransf_25"/>
</dbReference>
<dbReference type="CDD" id="cd02440">
    <property type="entry name" value="AdoMet_MTases"/>
    <property type="match status" value="1"/>
</dbReference>
<proteinExistence type="predicted"/>
<name>A0A0S2ZK40_9FUSO</name>
<evidence type="ECO:0000313" key="2">
    <source>
        <dbReference type="EMBL" id="ALQ39239.1"/>
    </source>
</evidence>
<accession>A0A0S2ZK40</accession>